<proteinExistence type="predicted"/>
<name>A0A4Q9PWA9_9APHY</name>
<organism evidence="2 3">
    <name type="scientific">Dichomitus squalens</name>
    <dbReference type="NCBI Taxonomy" id="114155"/>
    <lineage>
        <taxon>Eukaryota</taxon>
        <taxon>Fungi</taxon>
        <taxon>Dikarya</taxon>
        <taxon>Basidiomycota</taxon>
        <taxon>Agaricomycotina</taxon>
        <taxon>Agaricomycetes</taxon>
        <taxon>Polyporales</taxon>
        <taxon>Polyporaceae</taxon>
        <taxon>Dichomitus</taxon>
    </lineage>
</organism>
<keyword evidence="1" id="KW-0732">Signal</keyword>
<evidence type="ECO:0000313" key="3">
    <source>
        <dbReference type="Proteomes" id="UP000292082"/>
    </source>
</evidence>
<sequence>MLLDIFLLPCTLSFLRYASRLPSILVPEDNARPGPRCVVRHRDHSGRARPHGLGIQEPNQAGIDMSIAAAGGFSAYALLASLRRLLHL</sequence>
<dbReference type="AlphaFoldDB" id="A0A4Q9PWA9"/>
<keyword evidence="3" id="KW-1185">Reference proteome</keyword>
<dbReference type="EMBL" id="ML145119">
    <property type="protein sequence ID" value="TBU58952.1"/>
    <property type="molecule type" value="Genomic_DNA"/>
</dbReference>
<evidence type="ECO:0000313" key="2">
    <source>
        <dbReference type="EMBL" id="TBU58952.1"/>
    </source>
</evidence>
<evidence type="ECO:0000256" key="1">
    <source>
        <dbReference type="SAM" id="SignalP"/>
    </source>
</evidence>
<feature type="signal peptide" evidence="1">
    <location>
        <begin position="1"/>
        <end position="20"/>
    </location>
</feature>
<gene>
    <name evidence="2" type="ORF">BD310DRAFT_926164</name>
</gene>
<accession>A0A4Q9PWA9</accession>
<feature type="chain" id="PRO_5020562998" evidence="1">
    <location>
        <begin position="21"/>
        <end position="88"/>
    </location>
</feature>
<protein>
    <submittedName>
        <fullName evidence="2">Uncharacterized protein</fullName>
    </submittedName>
</protein>
<reference evidence="2 3" key="1">
    <citation type="submission" date="2019-01" db="EMBL/GenBank/DDBJ databases">
        <title>Draft genome sequences of three monokaryotic isolates of the white-rot basidiomycete fungus Dichomitus squalens.</title>
        <authorList>
            <consortium name="DOE Joint Genome Institute"/>
            <person name="Lopez S.C."/>
            <person name="Andreopoulos B."/>
            <person name="Pangilinan J."/>
            <person name="Lipzen A."/>
            <person name="Riley R."/>
            <person name="Ahrendt S."/>
            <person name="Ng V."/>
            <person name="Barry K."/>
            <person name="Daum C."/>
            <person name="Grigoriev I.V."/>
            <person name="Hilden K.S."/>
            <person name="Makela M.R."/>
            <person name="de Vries R.P."/>
        </authorList>
    </citation>
    <scope>NUCLEOTIDE SEQUENCE [LARGE SCALE GENOMIC DNA]</scope>
    <source>
        <strain evidence="2 3">CBS 464.89</strain>
    </source>
</reference>
<dbReference type="Proteomes" id="UP000292082">
    <property type="component" value="Unassembled WGS sequence"/>
</dbReference>